<protein>
    <submittedName>
        <fullName evidence="1">Lipoate-protein ligase</fullName>
    </submittedName>
</protein>
<gene>
    <name evidence="1" type="ORF">NCTC13307_05033</name>
</gene>
<dbReference type="GO" id="GO:0016874">
    <property type="term" value="F:ligase activity"/>
    <property type="evidence" value="ECO:0007669"/>
    <property type="project" value="UniProtKB-KW"/>
</dbReference>
<sequence length="113" mass="13685">MLNYLKSNIKNIKELELDEEDIKSVYNIGEDKYKKIEWTYGKTPKFQVVLPFNNESKINIHVNRWKVSKFFISYDDNVINMDKLLDLNFFKEEIKESILENYPHYIDLINLIF</sequence>
<evidence type="ECO:0000313" key="1">
    <source>
        <dbReference type="EMBL" id="SUY84144.1"/>
    </source>
</evidence>
<organism evidence="1">
    <name type="scientific">Clostridioides difficile</name>
    <name type="common">Peptoclostridium difficile</name>
    <dbReference type="NCBI Taxonomy" id="1496"/>
    <lineage>
        <taxon>Bacteria</taxon>
        <taxon>Bacillati</taxon>
        <taxon>Bacillota</taxon>
        <taxon>Clostridia</taxon>
        <taxon>Peptostreptococcales</taxon>
        <taxon>Peptostreptococcaceae</taxon>
        <taxon>Clostridioides</taxon>
    </lineage>
</organism>
<proteinExistence type="predicted"/>
<dbReference type="AlphaFoldDB" id="A0A381KMN2"/>
<reference evidence="1" key="1">
    <citation type="submission" date="2018-06" db="EMBL/GenBank/DDBJ databases">
        <authorList>
            <consortium name="Pathogen Informatics"/>
            <person name="Doyle S."/>
        </authorList>
    </citation>
    <scope>NUCLEOTIDE SEQUENCE</scope>
    <source>
        <strain evidence="1">NCTC13307</strain>
    </source>
</reference>
<keyword evidence="1" id="KW-0436">Ligase</keyword>
<dbReference type="EMBL" id="UFWD01000004">
    <property type="protein sequence ID" value="SUY84144.1"/>
    <property type="molecule type" value="Genomic_DNA"/>
</dbReference>
<accession>A0A381KMN2</accession>
<name>A0A381KMN2_CLODI</name>